<comment type="caution">
    <text evidence="1">The sequence shown here is derived from an EMBL/GenBank/DDBJ whole genome shotgun (WGS) entry which is preliminary data.</text>
</comment>
<dbReference type="AlphaFoldDB" id="H1DEF7"/>
<protein>
    <submittedName>
        <fullName evidence="1">Uncharacterized protein</fullName>
    </submittedName>
</protein>
<dbReference type="PATRIC" id="fig|742817.3.peg.683"/>
<organism evidence="1 2">
    <name type="scientific">Odoribacter laneus YIT 12061</name>
    <dbReference type="NCBI Taxonomy" id="742817"/>
    <lineage>
        <taxon>Bacteria</taxon>
        <taxon>Pseudomonadati</taxon>
        <taxon>Bacteroidota</taxon>
        <taxon>Bacteroidia</taxon>
        <taxon>Bacteroidales</taxon>
        <taxon>Odoribacteraceae</taxon>
        <taxon>Odoribacter</taxon>
    </lineage>
</organism>
<dbReference type="EMBL" id="ADMC01000007">
    <property type="protein sequence ID" value="EHP50054.1"/>
    <property type="molecule type" value="Genomic_DNA"/>
</dbReference>
<name>H1DEF7_9BACT</name>
<dbReference type="HOGENOM" id="CLU_100191_0_0_10"/>
<dbReference type="Proteomes" id="UP000004892">
    <property type="component" value="Unassembled WGS sequence"/>
</dbReference>
<evidence type="ECO:0000313" key="1">
    <source>
        <dbReference type="EMBL" id="EHP50054.1"/>
    </source>
</evidence>
<gene>
    <name evidence="1" type="ORF">HMPREF9449_00643</name>
</gene>
<reference evidence="1 2" key="1">
    <citation type="submission" date="2012-01" db="EMBL/GenBank/DDBJ databases">
        <title>The Genome Sequence of Odoribacter laneus YIT 12061.</title>
        <authorList>
            <consortium name="The Broad Institute Genome Sequencing Platform"/>
            <person name="Earl A."/>
            <person name="Ward D."/>
            <person name="Feldgarden M."/>
            <person name="Gevers D."/>
            <person name="Morotomi M."/>
            <person name="Young S.K."/>
            <person name="Zeng Q."/>
            <person name="Gargeya S."/>
            <person name="Fitzgerald M."/>
            <person name="Haas B."/>
            <person name="Abouelleil A."/>
            <person name="Alvarado L."/>
            <person name="Arachchi H.M."/>
            <person name="Berlin A."/>
            <person name="Chapman S.B."/>
            <person name="Gearin G."/>
            <person name="Goldberg J."/>
            <person name="Griggs A."/>
            <person name="Gujja S."/>
            <person name="Hansen M."/>
            <person name="Heiman D."/>
            <person name="Howarth C."/>
            <person name="Larimer J."/>
            <person name="Lui A."/>
            <person name="MacDonald P.J.P."/>
            <person name="McCowen C."/>
            <person name="Montmayeur A."/>
            <person name="Murphy C."/>
            <person name="Neiman D."/>
            <person name="Pearson M."/>
            <person name="Priest M."/>
            <person name="Roberts A."/>
            <person name="Saif S."/>
            <person name="Shea T."/>
            <person name="Sisk P."/>
            <person name="Stolte C."/>
            <person name="Sykes S."/>
            <person name="Wortman J."/>
            <person name="Nusbaum C."/>
            <person name="Birren B."/>
        </authorList>
    </citation>
    <scope>NUCLEOTIDE SEQUENCE [LARGE SCALE GENOMIC DNA]</scope>
    <source>
        <strain evidence="1 2">YIT 12061</strain>
    </source>
</reference>
<evidence type="ECO:0000313" key="2">
    <source>
        <dbReference type="Proteomes" id="UP000004892"/>
    </source>
</evidence>
<accession>H1DEF7</accession>
<proteinExistence type="predicted"/>
<keyword evidence="2" id="KW-1185">Reference proteome</keyword>
<dbReference type="STRING" id="742817.HMPREF9449_00643"/>
<sequence length="246" mass="29233">MSFLSFIKLSMKKLNWNTVRPFIKKYRVRDYLRQFSIVAGGVIVTFWGSALITQHARQQEVRSTMQLVTKELQYNREALQGIKMLTNQDIHMSLLLIENNLVLSGIPADTLYTYKKFFSNLTNFHYRNDALEVLKGSSLMQYISDKQLLQNILQVYCRLENMQKNINNYYSLKEKTLQDLFFSRKKEDLIQTLNKKDNFFDNVSYLMNQPSFLNYVVIVPSFLNWQELEKLDQNLNQQICILEEKY</sequence>
<dbReference type="eggNOG" id="ENOG5033V26">
    <property type="taxonomic scope" value="Bacteria"/>
</dbReference>